<proteinExistence type="predicted"/>
<protein>
    <submittedName>
        <fullName evidence="1">Uncharacterized protein</fullName>
    </submittedName>
</protein>
<accession>A0A1Q6R821</accession>
<gene>
    <name evidence="1" type="ORF">BHW43_03400</name>
</gene>
<reference evidence="1 2" key="1">
    <citation type="journal article" date="2016" name="Nat. Biotechnol.">
        <title>Measurement of bacterial replication rates in microbial communities.</title>
        <authorList>
            <person name="Brown C.T."/>
            <person name="Olm M.R."/>
            <person name="Thomas B.C."/>
            <person name="Banfield J.F."/>
        </authorList>
    </citation>
    <scope>NUCLEOTIDE SEQUENCE [LARGE SCALE GENOMIC DNA]</scope>
    <source>
        <strain evidence="1">46_33</strain>
    </source>
</reference>
<name>A0A1Q6R821_9FIRM</name>
<dbReference type="AlphaFoldDB" id="A0A1Q6R821"/>
<evidence type="ECO:0000313" key="2">
    <source>
        <dbReference type="Proteomes" id="UP000186777"/>
    </source>
</evidence>
<sequence>MMLTVDDYYDWYLKGKSLPEIMREIENLRKTMASLKSKMESPKYNKEDSCWPNEKMQICATRAYLNRAKEAYAEAGGVYELTKAEKKAADFAARIPLIDKIILNIDSFNLGLEIRTVRFRGERTYLKINNPFYSYPSGKTCRHQLPISRELFLQSIKGLNIGEWRPKYNVKRFGYTVIDGSDWSLEIYFSDEDKPFKVYGDNNYPYNFADLYELLSFDKTGASLPGEARGLYFRVEWLGARS</sequence>
<dbReference type="EMBL" id="MNTG01000016">
    <property type="protein sequence ID" value="OLA38476.1"/>
    <property type="molecule type" value="Genomic_DNA"/>
</dbReference>
<dbReference type="RefSeq" id="WP_303679519.1">
    <property type="nucleotide sequence ID" value="NZ_MNTG01000016.1"/>
</dbReference>
<organism evidence="1 2">
    <name type="scientific">Phascolarctobacterium succinatutens</name>
    <dbReference type="NCBI Taxonomy" id="626940"/>
    <lineage>
        <taxon>Bacteria</taxon>
        <taxon>Bacillati</taxon>
        <taxon>Bacillota</taxon>
        <taxon>Negativicutes</taxon>
        <taxon>Acidaminococcales</taxon>
        <taxon>Acidaminococcaceae</taxon>
        <taxon>Phascolarctobacterium</taxon>
    </lineage>
</organism>
<comment type="caution">
    <text evidence="1">The sequence shown here is derived from an EMBL/GenBank/DDBJ whole genome shotgun (WGS) entry which is preliminary data.</text>
</comment>
<dbReference type="Proteomes" id="UP000186777">
    <property type="component" value="Unassembled WGS sequence"/>
</dbReference>
<evidence type="ECO:0000313" key="1">
    <source>
        <dbReference type="EMBL" id="OLA38476.1"/>
    </source>
</evidence>